<dbReference type="GO" id="GO:0019287">
    <property type="term" value="P:isopentenyl diphosphate biosynthetic process, mevalonate pathway"/>
    <property type="evidence" value="ECO:0007669"/>
    <property type="project" value="TreeGrafter"/>
</dbReference>
<dbReference type="GeneID" id="105430623"/>
<evidence type="ECO:0000256" key="1">
    <source>
        <dbReference type="ARBA" id="ARBA00022490"/>
    </source>
</evidence>
<dbReference type="PANTHER" id="PTHR43290">
    <property type="entry name" value="MEVALONATE KINASE"/>
    <property type="match status" value="1"/>
</dbReference>
<evidence type="ECO:0000256" key="2">
    <source>
        <dbReference type="ARBA" id="ARBA00022679"/>
    </source>
</evidence>
<organism evidence="5 6">
    <name type="scientific">Pogonomyrmex barbatus</name>
    <name type="common">red harvester ant</name>
    <dbReference type="NCBI Taxonomy" id="144034"/>
    <lineage>
        <taxon>Eukaryota</taxon>
        <taxon>Metazoa</taxon>
        <taxon>Ecdysozoa</taxon>
        <taxon>Arthropoda</taxon>
        <taxon>Hexapoda</taxon>
        <taxon>Insecta</taxon>
        <taxon>Pterygota</taxon>
        <taxon>Neoptera</taxon>
        <taxon>Endopterygota</taxon>
        <taxon>Hymenoptera</taxon>
        <taxon>Apocrita</taxon>
        <taxon>Aculeata</taxon>
        <taxon>Formicoidea</taxon>
        <taxon>Formicidae</taxon>
        <taxon>Myrmicinae</taxon>
        <taxon>Pogonomyrmex</taxon>
    </lineage>
</organism>
<keyword evidence="4" id="KW-0460">Magnesium</keyword>
<dbReference type="GO" id="GO:0004496">
    <property type="term" value="F:mevalonate kinase activity"/>
    <property type="evidence" value="ECO:0007669"/>
    <property type="project" value="InterPro"/>
</dbReference>
<reference evidence="6" key="1">
    <citation type="submission" date="2025-08" db="UniProtKB">
        <authorList>
            <consortium name="RefSeq"/>
        </authorList>
    </citation>
    <scope>IDENTIFICATION</scope>
</reference>
<dbReference type="SUPFAM" id="SSF55060">
    <property type="entry name" value="GHMP Kinase, C-terminal domain"/>
    <property type="match status" value="1"/>
</dbReference>
<gene>
    <name evidence="6" type="primary">LOC105430623</name>
</gene>
<dbReference type="InterPro" id="IPR006205">
    <property type="entry name" value="Mev_gal_kin"/>
</dbReference>
<dbReference type="GO" id="GO:0005524">
    <property type="term" value="F:ATP binding"/>
    <property type="evidence" value="ECO:0007669"/>
    <property type="project" value="InterPro"/>
</dbReference>
<evidence type="ECO:0000256" key="4">
    <source>
        <dbReference type="ARBA" id="ARBA00022842"/>
    </source>
</evidence>
<dbReference type="PANTHER" id="PTHR43290:SF2">
    <property type="entry name" value="MEVALONATE KINASE"/>
    <property type="match status" value="1"/>
</dbReference>
<dbReference type="Proteomes" id="UP000504615">
    <property type="component" value="Unplaced"/>
</dbReference>
<dbReference type="OrthoDB" id="1652964at2759"/>
<sequence length="139" mass="15741">MEYVKPCVDFIMNSLEAVMTTSVQAVDEIYFKSINIRKDDSNWPVLVPLDSYKRISTFINMNQGLLRAMGMSSPNIDFICAIARKYSLASKLISDSGFAFIFLLPNTNHQLIINLTNELKSYNFPVIKTTMVCTGVRVE</sequence>
<dbReference type="AlphaFoldDB" id="A0A6I9XCC8"/>
<dbReference type="Gene3D" id="3.30.70.890">
    <property type="entry name" value="GHMP kinase, C-terminal domain"/>
    <property type="match status" value="1"/>
</dbReference>
<proteinExistence type="predicted"/>
<evidence type="ECO:0000313" key="6">
    <source>
        <dbReference type="RefSeq" id="XP_011642577.1"/>
    </source>
</evidence>
<accession>A0A6I9XCC8</accession>
<keyword evidence="1" id="KW-0963">Cytoplasm</keyword>
<protein>
    <submittedName>
        <fullName evidence="6">Uncharacterized protein LOC105430623 isoform X2</fullName>
    </submittedName>
</protein>
<dbReference type="InterPro" id="IPR036554">
    <property type="entry name" value="GHMP_kinase_C_sf"/>
</dbReference>
<keyword evidence="3" id="KW-0418">Kinase</keyword>
<dbReference type="KEGG" id="pbar:105430623"/>
<dbReference type="RefSeq" id="XP_011642577.1">
    <property type="nucleotide sequence ID" value="XM_011644275.1"/>
</dbReference>
<dbReference type="GO" id="GO:0005829">
    <property type="term" value="C:cytosol"/>
    <property type="evidence" value="ECO:0007669"/>
    <property type="project" value="TreeGrafter"/>
</dbReference>
<evidence type="ECO:0000313" key="5">
    <source>
        <dbReference type="Proteomes" id="UP000504615"/>
    </source>
</evidence>
<keyword evidence="2" id="KW-0808">Transferase</keyword>
<keyword evidence="5" id="KW-1185">Reference proteome</keyword>
<name>A0A6I9XCC8_9HYME</name>
<evidence type="ECO:0000256" key="3">
    <source>
        <dbReference type="ARBA" id="ARBA00022777"/>
    </source>
</evidence>